<dbReference type="RefSeq" id="WP_112285419.1">
    <property type="nucleotide sequence ID" value="NZ_MASW01000007.1"/>
</dbReference>
<proteinExistence type="predicted"/>
<reference evidence="1 2" key="1">
    <citation type="submission" date="2016-07" db="EMBL/GenBank/DDBJ databases">
        <title>Draft genome sequence of Prauserella muralis DSM 45305, isolated from a mould-covered wall in an indoor environment.</title>
        <authorList>
            <person name="Ruckert C."/>
            <person name="Albersmeier A."/>
            <person name="Jiang C.-L."/>
            <person name="Jiang Y."/>
            <person name="Kalinowski J."/>
            <person name="Schneider O."/>
            <person name="Winkler A."/>
            <person name="Zotchev S.B."/>
        </authorList>
    </citation>
    <scope>NUCLEOTIDE SEQUENCE [LARGE SCALE GENOMIC DNA]</scope>
    <source>
        <strain evidence="1 2">DSM 45305</strain>
    </source>
</reference>
<organism evidence="1 2">
    <name type="scientific">Prauserella muralis</name>
    <dbReference type="NCBI Taxonomy" id="588067"/>
    <lineage>
        <taxon>Bacteria</taxon>
        <taxon>Bacillati</taxon>
        <taxon>Actinomycetota</taxon>
        <taxon>Actinomycetes</taxon>
        <taxon>Pseudonocardiales</taxon>
        <taxon>Pseudonocardiaceae</taxon>
        <taxon>Prauserella</taxon>
    </lineage>
</organism>
<evidence type="ECO:0000313" key="1">
    <source>
        <dbReference type="EMBL" id="PXY19493.1"/>
    </source>
</evidence>
<gene>
    <name evidence="1" type="ORF">BAY60_32660</name>
</gene>
<comment type="caution">
    <text evidence="1">The sequence shown here is derived from an EMBL/GenBank/DDBJ whole genome shotgun (WGS) entry which is preliminary data.</text>
</comment>
<name>A0A2V4AKW8_9PSEU</name>
<dbReference type="OrthoDB" id="3680727at2"/>
<evidence type="ECO:0000313" key="2">
    <source>
        <dbReference type="Proteomes" id="UP000249915"/>
    </source>
</evidence>
<dbReference type="EMBL" id="MASW01000007">
    <property type="protein sequence ID" value="PXY19493.1"/>
    <property type="molecule type" value="Genomic_DNA"/>
</dbReference>
<dbReference type="Proteomes" id="UP000249915">
    <property type="component" value="Unassembled WGS sequence"/>
</dbReference>
<accession>A0A2V4AKW8</accession>
<keyword evidence="2" id="KW-1185">Reference proteome</keyword>
<dbReference type="AlphaFoldDB" id="A0A2V4AKW8"/>
<sequence>MIPDLPANPLSIELTLGHRRLWWHVEEQDEDPEPWDISADVWEPNPCPDGLRHVGDISVVITDVPRRRSLLDTVALGERIHDFLAEAVVGEHRRLHPELDARLCPGPERFVIVCRVEIAEEWQGHGLAGSLLACTLRMLSKTARLAVAGPTKADFADEDLDEMSAEFAGARVTGLLERIGFWRWRGVHVVDLRSDRLLAARQDLLDLWWPDDDIG</sequence>
<protein>
    <submittedName>
        <fullName evidence="1">Uncharacterized protein</fullName>
    </submittedName>
</protein>